<dbReference type="GO" id="GO:0005829">
    <property type="term" value="C:cytosol"/>
    <property type="evidence" value="ECO:0007669"/>
    <property type="project" value="TreeGrafter"/>
</dbReference>
<feature type="signal peptide" evidence="4">
    <location>
        <begin position="1"/>
        <end position="19"/>
    </location>
</feature>
<feature type="chain" id="PRO_5020328471" evidence="4">
    <location>
        <begin position="20"/>
        <end position="199"/>
    </location>
</feature>
<gene>
    <name evidence="5" type="ORF">EI77_02724</name>
</gene>
<dbReference type="OrthoDB" id="194364at2"/>
<dbReference type="Gene3D" id="3.30.910.20">
    <property type="entry name" value="Skp domain"/>
    <property type="match status" value="1"/>
</dbReference>
<evidence type="ECO:0000256" key="1">
    <source>
        <dbReference type="ARBA" id="ARBA00009091"/>
    </source>
</evidence>
<dbReference type="Proteomes" id="UP000295662">
    <property type="component" value="Unassembled WGS sequence"/>
</dbReference>
<dbReference type="InterPro" id="IPR024930">
    <property type="entry name" value="Skp_dom_sf"/>
</dbReference>
<dbReference type="RefSeq" id="WP_133795772.1">
    <property type="nucleotide sequence ID" value="NZ_SOCA01000004.1"/>
</dbReference>
<comment type="caution">
    <text evidence="5">The sequence shown here is derived from an EMBL/GenBank/DDBJ whole genome shotgun (WGS) entry which is preliminary data.</text>
</comment>
<accession>A0A4R7RZU1</accession>
<sequence>MIRLLTLALLTTSLTLASAADLKFGVVDMSKAFSEFHKTKKAAEDFKGNVDKAQKEMNDRWAVYKNLMNDMQKLKKEASDPIMTPDARAKKAAEFEEKGKELRTLEQEIGEQQNRRSSQLKQEDVQIRRGIYDEILVVVRDKAKVEGYDFIFDKSGMSLSTVPVLIYYKDAVDITDQIVVELNKAAEASPAPAAPAATE</sequence>
<dbReference type="Pfam" id="PF03938">
    <property type="entry name" value="OmpH"/>
    <property type="match status" value="1"/>
</dbReference>
<name>A0A4R7RZU1_9BACT</name>
<proteinExistence type="inferred from homology"/>
<evidence type="ECO:0000256" key="4">
    <source>
        <dbReference type="SAM" id="SignalP"/>
    </source>
</evidence>
<comment type="similarity">
    <text evidence="1">Belongs to the Skp family.</text>
</comment>
<evidence type="ECO:0000313" key="6">
    <source>
        <dbReference type="Proteomes" id="UP000295662"/>
    </source>
</evidence>
<dbReference type="PANTHER" id="PTHR35089">
    <property type="entry name" value="CHAPERONE PROTEIN SKP"/>
    <property type="match status" value="1"/>
</dbReference>
<dbReference type="SUPFAM" id="SSF111384">
    <property type="entry name" value="OmpH-like"/>
    <property type="match status" value="1"/>
</dbReference>
<dbReference type="SMART" id="SM00935">
    <property type="entry name" value="OmpH"/>
    <property type="match status" value="1"/>
</dbReference>
<reference evidence="5 6" key="1">
    <citation type="submission" date="2019-03" db="EMBL/GenBank/DDBJ databases">
        <title>Genomic Encyclopedia of Archaeal and Bacterial Type Strains, Phase II (KMG-II): from individual species to whole genera.</title>
        <authorList>
            <person name="Goeker M."/>
        </authorList>
    </citation>
    <scope>NUCLEOTIDE SEQUENCE [LARGE SCALE GENOMIC DNA]</scope>
    <source>
        <strain evidence="5 6">ATCC 25309</strain>
    </source>
</reference>
<evidence type="ECO:0000256" key="3">
    <source>
        <dbReference type="SAM" id="Coils"/>
    </source>
</evidence>
<keyword evidence="2 4" id="KW-0732">Signal</keyword>
<dbReference type="InterPro" id="IPR005632">
    <property type="entry name" value="Chaperone_Skp"/>
</dbReference>
<protein>
    <submittedName>
        <fullName evidence="5">Periplasmic chaperone for outer membrane proteins Skp</fullName>
    </submittedName>
</protein>
<keyword evidence="6" id="KW-1185">Reference proteome</keyword>
<dbReference type="GO" id="GO:0050821">
    <property type="term" value="P:protein stabilization"/>
    <property type="evidence" value="ECO:0007669"/>
    <property type="project" value="TreeGrafter"/>
</dbReference>
<feature type="coiled-coil region" evidence="3">
    <location>
        <begin position="88"/>
        <end position="122"/>
    </location>
</feature>
<organism evidence="5 6">
    <name type="scientific">Prosthecobacter fusiformis</name>
    <dbReference type="NCBI Taxonomy" id="48464"/>
    <lineage>
        <taxon>Bacteria</taxon>
        <taxon>Pseudomonadati</taxon>
        <taxon>Verrucomicrobiota</taxon>
        <taxon>Verrucomicrobiia</taxon>
        <taxon>Verrucomicrobiales</taxon>
        <taxon>Verrucomicrobiaceae</taxon>
        <taxon>Prosthecobacter</taxon>
    </lineage>
</organism>
<dbReference type="AlphaFoldDB" id="A0A4R7RZU1"/>
<evidence type="ECO:0000313" key="5">
    <source>
        <dbReference type="EMBL" id="TDU70676.1"/>
    </source>
</evidence>
<evidence type="ECO:0000256" key="2">
    <source>
        <dbReference type="ARBA" id="ARBA00022729"/>
    </source>
</evidence>
<dbReference type="GO" id="GO:0051082">
    <property type="term" value="F:unfolded protein binding"/>
    <property type="evidence" value="ECO:0007669"/>
    <property type="project" value="InterPro"/>
</dbReference>
<keyword evidence="3" id="KW-0175">Coiled coil</keyword>
<dbReference type="EMBL" id="SOCA01000004">
    <property type="protein sequence ID" value="TDU70676.1"/>
    <property type="molecule type" value="Genomic_DNA"/>
</dbReference>
<dbReference type="PANTHER" id="PTHR35089:SF1">
    <property type="entry name" value="CHAPERONE PROTEIN SKP"/>
    <property type="match status" value="1"/>
</dbReference>